<dbReference type="OrthoDB" id="10616174at2759"/>
<protein>
    <submittedName>
        <fullName evidence="3">Uncharacterized protein</fullName>
    </submittedName>
</protein>
<accession>A0A5N5D8D5</accession>
<dbReference type="Pfam" id="PF07145">
    <property type="entry name" value="PAM2"/>
    <property type="match status" value="1"/>
</dbReference>
<keyword evidence="4" id="KW-1185">Reference proteome</keyword>
<keyword evidence="1" id="KW-0175">Coiled coil</keyword>
<feature type="coiled-coil region" evidence="1">
    <location>
        <begin position="38"/>
        <end position="68"/>
    </location>
</feature>
<evidence type="ECO:0000256" key="2">
    <source>
        <dbReference type="SAM" id="MobiDB-lite"/>
    </source>
</evidence>
<evidence type="ECO:0000256" key="1">
    <source>
        <dbReference type="SAM" id="Coils"/>
    </source>
</evidence>
<organism evidence="3 4">
    <name type="scientific">Lasiodiplodia theobromae</name>
    <dbReference type="NCBI Taxonomy" id="45133"/>
    <lineage>
        <taxon>Eukaryota</taxon>
        <taxon>Fungi</taxon>
        <taxon>Dikarya</taxon>
        <taxon>Ascomycota</taxon>
        <taxon>Pezizomycotina</taxon>
        <taxon>Dothideomycetes</taxon>
        <taxon>Dothideomycetes incertae sedis</taxon>
        <taxon>Botryosphaeriales</taxon>
        <taxon>Botryosphaeriaceae</taxon>
        <taxon>Lasiodiplodia</taxon>
    </lineage>
</organism>
<proteinExistence type="predicted"/>
<dbReference type="InterPro" id="IPR009818">
    <property type="entry name" value="PAM2_motif"/>
</dbReference>
<evidence type="ECO:0000313" key="4">
    <source>
        <dbReference type="Proteomes" id="UP000325902"/>
    </source>
</evidence>
<comment type="caution">
    <text evidence="3">The sequence shown here is derived from an EMBL/GenBank/DDBJ whole genome shotgun (WGS) entry which is preliminary data.</text>
</comment>
<gene>
    <name evidence="3" type="ORF">DBV05_g7353</name>
</gene>
<reference evidence="3 4" key="1">
    <citation type="journal article" date="2019" name="Sci. Rep.">
        <title>A multi-omics analysis of the grapevine pathogen Lasiodiplodia theobromae reveals that temperature affects the expression of virulence- and pathogenicity-related genes.</title>
        <authorList>
            <person name="Felix C."/>
            <person name="Meneses R."/>
            <person name="Goncalves M.F.M."/>
            <person name="Tilleman L."/>
            <person name="Duarte A.S."/>
            <person name="Jorrin-Novo J.V."/>
            <person name="Van de Peer Y."/>
            <person name="Deforce D."/>
            <person name="Van Nieuwerburgh F."/>
            <person name="Esteves A.C."/>
            <person name="Alves A."/>
        </authorList>
    </citation>
    <scope>NUCLEOTIDE SEQUENCE [LARGE SCALE GENOMIC DNA]</scope>
    <source>
        <strain evidence="3 4">LA-SOL3</strain>
    </source>
</reference>
<feature type="region of interest" description="Disordered" evidence="2">
    <location>
        <begin position="1"/>
        <end position="22"/>
    </location>
</feature>
<dbReference type="AlphaFoldDB" id="A0A5N5D8D5"/>
<feature type="compositionally biased region" description="Low complexity" evidence="2">
    <location>
        <begin position="96"/>
        <end position="107"/>
    </location>
</feature>
<feature type="compositionally biased region" description="Basic and acidic residues" evidence="2">
    <location>
        <begin position="129"/>
        <end position="139"/>
    </location>
</feature>
<name>A0A5N5D8D5_9PEZI</name>
<dbReference type="EMBL" id="VCHE01000050">
    <property type="protein sequence ID" value="KAB2573969.1"/>
    <property type="molecule type" value="Genomic_DNA"/>
</dbReference>
<evidence type="ECO:0000313" key="3">
    <source>
        <dbReference type="EMBL" id="KAB2573969.1"/>
    </source>
</evidence>
<dbReference type="Proteomes" id="UP000325902">
    <property type="component" value="Unassembled WGS sequence"/>
</dbReference>
<feature type="region of interest" description="Disordered" evidence="2">
    <location>
        <begin position="70"/>
        <end position="139"/>
    </location>
</feature>
<sequence>MPPPVTISSAPLSPPLLTPTLLPDASVEDYEKAIEVERKKHEKILAAKQRMLAEYEKIQRACDEAQLAFEQFPGEEFEQPSSPAHSTTKEDQLQVPSSSDPSTSSKPPRMRSRSSLNAEAPEFIPSFFREGKTDKSSSA</sequence>